<dbReference type="Proteomes" id="UP000199373">
    <property type="component" value="Unassembled WGS sequence"/>
</dbReference>
<feature type="signal peptide" evidence="1">
    <location>
        <begin position="1"/>
        <end position="19"/>
    </location>
</feature>
<dbReference type="EMBL" id="FOIQ01000007">
    <property type="protein sequence ID" value="SEW26615.1"/>
    <property type="molecule type" value="Genomic_DNA"/>
</dbReference>
<keyword evidence="1" id="KW-0732">Signal</keyword>
<evidence type="ECO:0000313" key="3">
    <source>
        <dbReference type="Proteomes" id="UP000199373"/>
    </source>
</evidence>
<dbReference type="RefSeq" id="WP_143065791.1">
    <property type="nucleotide sequence ID" value="NZ_FOIQ01000007.1"/>
</dbReference>
<organism evidence="2 3">
    <name type="scientific">Prevotella aff. ruminicola Tc2-24</name>
    <dbReference type="NCBI Taxonomy" id="81582"/>
    <lineage>
        <taxon>Bacteria</taxon>
        <taxon>Pseudomonadati</taxon>
        <taxon>Bacteroidota</taxon>
        <taxon>Bacteroidia</taxon>
        <taxon>Bacteroidales</taxon>
        <taxon>Prevotellaceae</taxon>
        <taxon>Prevotella</taxon>
    </lineage>
</organism>
<accession>A0A1I0QHJ9</accession>
<evidence type="ECO:0000256" key="1">
    <source>
        <dbReference type="SAM" id="SignalP"/>
    </source>
</evidence>
<proteinExistence type="predicted"/>
<name>A0A1I0QHJ9_9BACT</name>
<keyword evidence="3" id="KW-1185">Reference proteome</keyword>
<evidence type="ECO:0008006" key="4">
    <source>
        <dbReference type="Google" id="ProtNLM"/>
    </source>
</evidence>
<dbReference type="AlphaFoldDB" id="A0A1I0QHJ9"/>
<evidence type="ECO:0000313" key="2">
    <source>
        <dbReference type="EMBL" id="SEW26615.1"/>
    </source>
</evidence>
<dbReference type="Pfam" id="PF20201">
    <property type="entry name" value="DUF6563"/>
    <property type="match status" value="1"/>
</dbReference>
<dbReference type="InterPro" id="IPR046693">
    <property type="entry name" value="DUF6563"/>
</dbReference>
<sequence>MKRKGLVMLCLAIAMTATAQNKYCKSYEDFKADQWTEIDTVYLNGHSKSHQLWMGGNDYKLTTGDKAQDEIIKKEAFAVICKDTIYVNCRNLRFENTGFGNGYTKGYRYDGDKLCIVNKIIGKAALTRQSLLGGLGGAVGGAIAASSQMSNQVCYLIESDAKKGKVNIRLIDDAFMAEVLKDHQKVADEYNAIKKKKDRQSAATVFPILQHLGLID</sequence>
<protein>
    <recommendedName>
        <fullName evidence="4">DUF4468 domain-containing protein</fullName>
    </recommendedName>
</protein>
<reference evidence="2 3" key="1">
    <citation type="submission" date="2016-10" db="EMBL/GenBank/DDBJ databases">
        <authorList>
            <person name="de Groot N.N."/>
        </authorList>
    </citation>
    <scope>NUCLEOTIDE SEQUENCE [LARGE SCALE GENOMIC DNA]</scope>
    <source>
        <strain evidence="2 3">TC2-24</strain>
    </source>
</reference>
<feature type="chain" id="PRO_5011520528" description="DUF4468 domain-containing protein" evidence="1">
    <location>
        <begin position="20"/>
        <end position="216"/>
    </location>
</feature>
<gene>
    <name evidence="2" type="ORF">SAMN04487850_2437</name>
</gene>